<dbReference type="EMBL" id="BGPR01179602">
    <property type="protein sequence ID" value="GBM58341.1"/>
    <property type="molecule type" value="Genomic_DNA"/>
</dbReference>
<dbReference type="Proteomes" id="UP000499080">
    <property type="component" value="Unassembled WGS sequence"/>
</dbReference>
<accession>A0A4Y2GZN4</accession>
<feature type="non-terminal residue" evidence="1">
    <location>
        <position position="65"/>
    </location>
</feature>
<proteinExistence type="predicted"/>
<dbReference type="AlphaFoldDB" id="A0A4Y2GZN4"/>
<keyword evidence="2" id="KW-1185">Reference proteome</keyword>
<comment type="caution">
    <text evidence="1">The sequence shown here is derived from an EMBL/GenBank/DDBJ whole genome shotgun (WGS) entry which is preliminary data.</text>
</comment>
<name>A0A4Y2GZN4_ARAVE</name>
<evidence type="ECO:0000313" key="2">
    <source>
        <dbReference type="Proteomes" id="UP000499080"/>
    </source>
</evidence>
<reference evidence="1 2" key="1">
    <citation type="journal article" date="2019" name="Sci. Rep.">
        <title>Orb-weaving spider Araneus ventricosus genome elucidates the spidroin gene catalogue.</title>
        <authorList>
            <person name="Kono N."/>
            <person name="Nakamura H."/>
            <person name="Ohtoshi R."/>
            <person name="Moran D.A.P."/>
            <person name="Shinohara A."/>
            <person name="Yoshida Y."/>
            <person name="Fujiwara M."/>
            <person name="Mori M."/>
            <person name="Tomita M."/>
            <person name="Arakawa K."/>
        </authorList>
    </citation>
    <scope>NUCLEOTIDE SEQUENCE [LARGE SCALE GENOMIC DNA]</scope>
</reference>
<organism evidence="1 2">
    <name type="scientific">Araneus ventricosus</name>
    <name type="common">Orbweaver spider</name>
    <name type="synonym">Epeira ventricosa</name>
    <dbReference type="NCBI Taxonomy" id="182803"/>
    <lineage>
        <taxon>Eukaryota</taxon>
        <taxon>Metazoa</taxon>
        <taxon>Ecdysozoa</taxon>
        <taxon>Arthropoda</taxon>
        <taxon>Chelicerata</taxon>
        <taxon>Arachnida</taxon>
        <taxon>Araneae</taxon>
        <taxon>Araneomorphae</taxon>
        <taxon>Entelegynae</taxon>
        <taxon>Araneoidea</taxon>
        <taxon>Araneidae</taxon>
        <taxon>Araneus</taxon>
    </lineage>
</organism>
<sequence>MVGKRHLLRFLLASIEMEANNPELATWRQNEGPQKCWSFLDISLRGGDIQNLLDDSMWHYILSGK</sequence>
<gene>
    <name evidence="1" type="ORF">AVEN_211278_1</name>
</gene>
<protein>
    <submittedName>
        <fullName evidence="1">Uncharacterized protein</fullName>
    </submittedName>
</protein>
<evidence type="ECO:0000313" key="1">
    <source>
        <dbReference type="EMBL" id="GBM58341.1"/>
    </source>
</evidence>